<feature type="transmembrane region" description="Helical" evidence="1">
    <location>
        <begin position="288"/>
        <end position="308"/>
    </location>
</feature>
<keyword evidence="3" id="KW-1185">Reference proteome</keyword>
<comment type="caution">
    <text evidence="2">The sequence shown here is derived from an EMBL/GenBank/DDBJ whole genome shotgun (WGS) entry which is preliminary data.</text>
</comment>
<dbReference type="GeneID" id="87835571"/>
<proteinExistence type="predicted"/>
<keyword evidence="1" id="KW-1133">Transmembrane helix</keyword>
<evidence type="ECO:0000313" key="3">
    <source>
        <dbReference type="Proteomes" id="UP001278766"/>
    </source>
</evidence>
<organism evidence="2 3">
    <name type="scientific">Chaetomium fimeti</name>
    <dbReference type="NCBI Taxonomy" id="1854472"/>
    <lineage>
        <taxon>Eukaryota</taxon>
        <taxon>Fungi</taxon>
        <taxon>Dikarya</taxon>
        <taxon>Ascomycota</taxon>
        <taxon>Pezizomycotina</taxon>
        <taxon>Sordariomycetes</taxon>
        <taxon>Sordariomycetidae</taxon>
        <taxon>Sordariales</taxon>
        <taxon>Chaetomiaceae</taxon>
        <taxon>Chaetomium</taxon>
    </lineage>
</organism>
<sequence length="337" mass="35266">MDRAKEAAAEAADAAPILPGGALSPKRAARLPGAARFVLAVVLSFALSALGRSFVDHWSNNEMGSIAREITSQTELSVLAGWKLFGLALGWYAGYDGFDLAALALLSHGPVTFVTTVFYGIRGLTASAYLAVEIASASLPFLLLRRLSAAHSAAPRTPGLEVVLDRTILALTWSQSAGLYISVLLVASHFILPTNFVLYFQGIPTVQPAADASLFGPGNVAGVPLSMLCGLAARSFIFVPLVSTEPVAAADVWIAAFDPVHATLLSTLQWNLFGYTTRARLSVSRISVAVLFTAVGTYLDTAVAINGVEPYGGVVYAAVWVVATVITGGMLHAIACT</sequence>
<evidence type="ECO:0000256" key="1">
    <source>
        <dbReference type="SAM" id="Phobius"/>
    </source>
</evidence>
<name>A0AAE0HH09_9PEZI</name>
<dbReference type="Proteomes" id="UP001278766">
    <property type="component" value="Unassembled WGS sequence"/>
</dbReference>
<feature type="transmembrane region" description="Helical" evidence="1">
    <location>
        <begin position="34"/>
        <end position="55"/>
    </location>
</feature>
<evidence type="ECO:0000313" key="2">
    <source>
        <dbReference type="EMBL" id="KAK3296067.1"/>
    </source>
</evidence>
<keyword evidence="1" id="KW-0472">Membrane</keyword>
<keyword evidence="1" id="KW-0812">Transmembrane</keyword>
<feature type="transmembrane region" description="Helical" evidence="1">
    <location>
        <begin position="76"/>
        <end position="94"/>
    </location>
</feature>
<dbReference type="EMBL" id="JAUEPN010000004">
    <property type="protein sequence ID" value="KAK3296067.1"/>
    <property type="molecule type" value="Genomic_DNA"/>
</dbReference>
<feature type="transmembrane region" description="Helical" evidence="1">
    <location>
        <begin position="100"/>
        <end position="121"/>
    </location>
</feature>
<protein>
    <submittedName>
        <fullName evidence="2">Uncharacterized protein</fullName>
    </submittedName>
</protein>
<reference evidence="2" key="1">
    <citation type="journal article" date="2023" name="Mol. Phylogenet. Evol.">
        <title>Genome-scale phylogeny and comparative genomics of the fungal order Sordariales.</title>
        <authorList>
            <person name="Hensen N."/>
            <person name="Bonometti L."/>
            <person name="Westerberg I."/>
            <person name="Brannstrom I.O."/>
            <person name="Guillou S."/>
            <person name="Cros-Aarteil S."/>
            <person name="Calhoun S."/>
            <person name="Haridas S."/>
            <person name="Kuo A."/>
            <person name="Mondo S."/>
            <person name="Pangilinan J."/>
            <person name="Riley R."/>
            <person name="LaButti K."/>
            <person name="Andreopoulos B."/>
            <person name="Lipzen A."/>
            <person name="Chen C."/>
            <person name="Yan M."/>
            <person name="Daum C."/>
            <person name="Ng V."/>
            <person name="Clum A."/>
            <person name="Steindorff A."/>
            <person name="Ohm R.A."/>
            <person name="Martin F."/>
            <person name="Silar P."/>
            <person name="Natvig D.O."/>
            <person name="Lalanne C."/>
            <person name="Gautier V."/>
            <person name="Ament-Velasquez S.L."/>
            <person name="Kruys A."/>
            <person name="Hutchinson M.I."/>
            <person name="Powell A.J."/>
            <person name="Barry K."/>
            <person name="Miller A.N."/>
            <person name="Grigoriev I.V."/>
            <person name="Debuchy R."/>
            <person name="Gladieux P."/>
            <person name="Hiltunen Thoren M."/>
            <person name="Johannesson H."/>
        </authorList>
    </citation>
    <scope>NUCLEOTIDE SEQUENCE</scope>
    <source>
        <strain evidence="2">CBS 168.71</strain>
    </source>
</reference>
<dbReference type="RefSeq" id="XP_062659581.1">
    <property type="nucleotide sequence ID" value="XM_062798623.1"/>
</dbReference>
<gene>
    <name evidence="2" type="ORF">B0H64DRAFT_162838</name>
</gene>
<dbReference type="AlphaFoldDB" id="A0AAE0HH09"/>
<feature type="transmembrane region" description="Helical" evidence="1">
    <location>
        <begin position="168"/>
        <end position="192"/>
    </location>
</feature>
<accession>A0AAE0HH09</accession>
<reference evidence="2" key="2">
    <citation type="submission" date="2023-06" db="EMBL/GenBank/DDBJ databases">
        <authorList>
            <consortium name="Lawrence Berkeley National Laboratory"/>
            <person name="Haridas S."/>
            <person name="Hensen N."/>
            <person name="Bonometti L."/>
            <person name="Westerberg I."/>
            <person name="Brannstrom I.O."/>
            <person name="Guillou S."/>
            <person name="Cros-Aarteil S."/>
            <person name="Calhoun S."/>
            <person name="Kuo A."/>
            <person name="Mondo S."/>
            <person name="Pangilinan J."/>
            <person name="Riley R."/>
            <person name="Labutti K."/>
            <person name="Andreopoulos B."/>
            <person name="Lipzen A."/>
            <person name="Chen C."/>
            <person name="Yanf M."/>
            <person name="Daum C."/>
            <person name="Ng V."/>
            <person name="Clum A."/>
            <person name="Steindorff A."/>
            <person name="Ohm R."/>
            <person name="Martin F."/>
            <person name="Silar P."/>
            <person name="Natvig D."/>
            <person name="Lalanne C."/>
            <person name="Gautier V."/>
            <person name="Ament-Velasquez S.L."/>
            <person name="Kruys A."/>
            <person name="Hutchinson M.I."/>
            <person name="Powell A.J."/>
            <person name="Barry K."/>
            <person name="Miller A.N."/>
            <person name="Grigoriev I.V."/>
            <person name="Debuchy R."/>
            <person name="Gladieux P."/>
            <person name="Thoren M.H."/>
            <person name="Johannesson H."/>
        </authorList>
    </citation>
    <scope>NUCLEOTIDE SEQUENCE</scope>
    <source>
        <strain evidence="2">CBS 168.71</strain>
    </source>
</reference>
<feature type="transmembrane region" description="Helical" evidence="1">
    <location>
        <begin position="314"/>
        <end position="335"/>
    </location>
</feature>